<feature type="transmembrane region" description="Helical" evidence="1">
    <location>
        <begin position="103"/>
        <end position="128"/>
    </location>
</feature>
<evidence type="ECO:0000256" key="1">
    <source>
        <dbReference type="SAM" id="Phobius"/>
    </source>
</evidence>
<proteinExistence type="predicted"/>
<comment type="caution">
    <text evidence="2">The sequence shown here is derived from an EMBL/GenBank/DDBJ whole genome shotgun (WGS) entry which is preliminary data.</text>
</comment>
<accession>A0A2T4IAU9</accession>
<dbReference type="EMBL" id="LAUU01000003">
    <property type="protein sequence ID" value="PTD31752.1"/>
    <property type="molecule type" value="Genomic_DNA"/>
</dbReference>
<feature type="transmembrane region" description="Helical" evidence="1">
    <location>
        <begin position="584"/>
        <end position="605"/>
    </location>
</feature>
<sequence length="610" mass="70650">MNNTLLRYAFFAFNITFKKKSSIFMPGVITVISFIIGLVFKFVVSDKYLELSGFLYTIALILTTVVFSSIKSLNIFKDLENEGIEIITLSKPISRKNIVLGKLASLTFFGLLWSFVLFICGLISLYAIHSFKDLILYSLLLMFVSLVTYLMVGLLVALLSNKLNQKISMTVPLILFVPLILTGSIISANVSSNVNIASSYINRKFPYHHSGNELNVEPFYLNNNKDELLLISNGPEYKGFGDEQEEYLTSVVKYSNNSSSSWQIYSLISVPYQLVNIFNIRNKNIFSPINNNASNLSDYVYYNNLDDISYKYKLEKKAKQKKYLVIDENKEKQKYIVPGLLKANSVIKTDSVNRDIIYAREGADTNKTDFPEDEQQFSNDNSLAGRIKWEFVHQALKDKKFNEIAKKFVNNSINKNLKNDLIENHHKIIESISKYVNNKQSDINTYNNHNVTIFNPRAIKEQILQTEIERKIYLVVSLLNYIYFNYQDTVLFDSLIKNPENKGFGNFQVNIKINEFNYKIGGYEKYEPTIFVKDRNSINSVTNKKEYNVKKRFKLRKSKDNFLFQSNDELFSIVRSKRVVNNNILVFVWILIIIGLFGIVFKIYLRKEYK</sequence>
<feature type="transmembrane region" description="Helical" evidence="1">
    <location>
        <begin position="134"/>
        <end position="159"/>
    </location>
</feature>
<keyword evidence="1" id="KW-1133">Transmembrane helix</keyword>
<organism evidence="2 3">
    <name type="scientific">Mycoplasma leachii 06049</name>
    <dbReference type="NCBI Taxonomy" id="1188244"/>
    <lineage>
        <taxon>Bacteria</taxon>
        <taxon>Bacillati</taxon>
        <taxon>Mycoplasmatota</taxon>
        <taxon>Mollicutes</taxon>
        <taxon>Mycoplasmataceae</taxon>
        <taxon>Mycoplasma</taxon>
    </lineage>
</organism>
<feature type="transmembrane region" description="Helical" evidence="1">
    <location>
        <begin position="23"/>
        <end position="45"/>
    </location>
</feature>
<evidence type="ECO:0000313" key="2">
    <source>
        <dbReference type="EMBL" id="PTD31752.1"/>
    </source>
</evidence>
<evidence type="ECO:0000313" key="3">
    <source>
        <dbReference type="Proteomes" id="UP000241093"/>
    </source>
</evidence>
<reference evidence="2 3" key="1">
    <citation type="submission" date="2015-04" db="EMBL/GenBank/DDBJ databases">
        <title>Genome sequence of Mycoplasma leachii strain 06049.</title>
        <authorList>
            <person name="Sirand-Pugnet P."/>
            <person name="Breton M."/>
            <person name="Dordet-Frisoni E."/>
            <person name="Baranowski E."/>
            <person name="Barre A."/>
            <person name="Couture C."/>
            <person name="Dupuy V."/>
            <person name="Gaurivaud P."/>
            <person name="Jacob D."/>
            <person name="Lemaitre C."/>
            <person name="Manso-Silvan L."/>
            <person name="Nikolski M."/>
            <person name="Nouvel L.-X."/>
            <person name="Poumarat F."/>
            <person name="Tardy F."/>
            <person name="Thebault P."/>
            <person name="Theil S."/>
            <person name="Citti C."/>
            <person name="Thiaucourt F."/>
            <person name="Blanchard A."/>
        </authorList>
    </citation>
    <scope>NUCLEOTIDE SEQUENCE [LARGE SCALE GENOMIC DNA]</scope>
    <source>
        <strain evidence="2 3">06049</strain>
    </source>
</reference>
<protein>
    <submittedName>
        <fullName evidence="2">ABC transporter</fullName>
    </submittedName>
</protein>
<keyword evidence="1" id="KW-0812">Transmembrane</keyword>
<dbReference type="AlphaFoldDB" id="A0A2T4IAU9"/>
<dbReference type="Proteomes" id="UP000241093">
    <property type="component" value="Unassembled WGS sequence"/>
</dbReference>
<keyword evidence="1" id="KW-0472">Membrane</keyword>
<feature type="transmembrane region" description="Helical" evidence="1">
    <location>
        <begin position="171"/>
        <end position="190"/>
    </location>
</feature>
<gene>
    <name evidence="2" type="ORF">MLEAa_0880</name>
</gene>
<feature type="transmembrane region" description="Helical" evidence="1">
    <location>
        <begin position="51"/>
        <end position="70"/>
    </location>
</feature>
<dbReference type="RefSeq" id="WP_013448036.1">
    <property type="nucleotide sequence ID" value="NZ_LAUU01000003.1"/>
</dbReference>
<name>A0A2T4IAU9_9MOLU</name>